<evidence type="ECO:0000313" key="3">
    <source>
        <dbReference type="EMBL" id="SFE68486.1"/>
    </source>
</evidence>
<feature type="region of interest" description="Disordered" evidence="1">
    <location>
        <begin position="1"/>
        <end position="46"/>
    </location>
</feature>
<feature type="transmembrane region" description="Helical" evidence="2">
    <location>
        <begin position="52"/>
        <end position="74"/>
    </location>
</feature>
<organism evidence="3 4">
    <name type="scientific">Actinacidiphila alni</name>
    <dbReference type="NCBI Taxonomy" id="380248"/>
    <lineage>
        <taxon>Bacteria</taxon>
        <taxon>Bacillati</taxon>
        <taxon>Actinomycetota</taxon>
        <taxon>Actinomycetes</taxon>
        <taxon>Kitasatosporales</taxon>
        <taxon>Streptomycetaceae</taxon>
        <taxon>Actinacidiphila</taxon>
    </lineage>
</organism>
<protein>
    <submittedName>
        <fullName evidence="3">Uncharacterized protein</fullName>
    </submittedName>
</protein>
<dbReference type="AlphaFoldDB" id="A0A1I2CJJ9"/>
<gene>
    <name evidence="3" type="ORF">SAMN05216251_104354</name>
</gene>
<sequence length="310" mass="31303">MSLAPTAFPIVPPPPTEAPQPGWPGGPPGQPGPYGDGRAAPQGAPRGRRARAWAAVCLVLGVGLIGGAVAGSAINHKPRTVPPPVNGSVEAFAAVRQVWRNTPVDALFPPTVSAKGAGPGGADRTWSRIGVAAPAGCTAAFDPLLQQVLAPVGCGKLLRATYVDSTSTTVTTVGLLVTAAESPTMRGLSSRWSSQHLGDRTDLLPRPVAFPGTVAASFGARQRGSWDVQVAADLPFVVYAVTGFADGRAVDPQAADKATKPGATSVPAQAGLGYDATGLASAVDDRLHAAVTTLLRPSGGTTPARTGAPR</sequence>
<keyword evidence="4" id="KW-1185">Reference proteome</keyword>
<keyword evidence="2" id="KW-0472">Membrane</keyword>
<evidence type="ECO:0000256" key="1">
    <source>
        <dbReference type="SAM" id="MobiDB-lite"/>
    </source>
</evidence>
<dbReference type="Proteomes" id="UP000199323">
    <property type="component" value="Unassembled WGS sequence"/>
</dbReference>
<name>A0A1I2CJJ9_9ACTN</name>
<feature type="compositionally biased region" description="Pro residues" evidence="1">
    <location>
        <begin position="10"/>
        <end position="31"/>
    </location>
</feature>
<dbReference type="STRING" id="380248.SAMN05216251_104354"/>
<feature type="compositionally biased region" description="Low complexity" evidence="1">
    <location>
        <begin position="36"/>
        <end position="45"/>
    </location>
</feature>
<keyword evidence="2" id="KW-0812">Transmembrane</keyword>
<evidence type="ECO:0000256" key="2">
    <source>
        <dbReference type="SAM" id="Phobius"/>
    </source>
</evidence>
<evidence type="ECO:0000313" key="4">
    <source>
        <dbReference type="Proteomes" id="UP000199323"/>
    </source>
</evidence>
<accession>A0A1I2CJJ9</accession>
<dbReference type="RefSeq" id="WP_245795896.1">
    <property type="nucleotide sequence ID" value="NZ_FONG01000004.1"/>
</dbReference>
<keyword evidence="2" id="KW-1133">Transmembrane helix</keyword>
<reference evidence="3 4" key="1">
    <citation type="submission" date="2016-10" db="EMBL/GenBank/DDBJ databases">
        <authorList>
            <person name="de Groot N.N."/>
        </authorList>
    </citation>
    <scope>NUCLEOTIDE SEQUENCE [LARGE SCALE GENOMIC DNA]</scope>
    <source>
        <strain evidence="3 4">CGMCC 4.3510</strain>
    </source>
</reference>
<proteinExistence type="predicted"/>
<dbReference type="EMBL" id="FONG01000004">
    <property type="protein sequence ID" value="SFE68486.1"/>
    <property type="molecule type" value="Genomic_DNA"/>
</dbReference>